<keyword evidence="7" id="KW-1185">Reference proteome</keyword>
<evidence type="ECO:0000256" key="4">
    <source>
        <dbReference type="SAM" id="MobiDB-lite"/>
    </source>
</evidence>
<gene>
    <name evidence="6" type="ORF">OC842_004291</name>
</gene>
<feature type="compositionally biased region" description="Low complexity" evidence="4">
    <location>
        <begin position="53"/>
        <end position="80"/>
    </location>
</feature>
<dbReference type="CDD" id="cd09019">
    <property type="entry name" value="galactose_mutarotase_like"/>
    <property type="match status" value="1"/>
</dbReference>
<evidence type="ECO:0000313" key="6">
    <source>
        <dbReference type="EMBL" id="KAK0529267.1"/>
    </source>
</evidence>
<comment type="caution">
    <text evidence="6">The sequence shown here is derived from an EMBL/GenBank/DDBJ whole genome shotgun (WGS) entry which is preliminary data.</text>
</comment>
<dbReference type="InterPro" id="IPR011013">
    <property type="entry name" value="Gal_mutarotase_sf_dom"/>
</dbReference>
<dbReference type="Proteomes" id="UP001176521">
    <property type="component" value="Unassembled WGS sequence"/>
</dbReference>
<dbReference type="PANTHER" id="PTHR10091:SF6">
    <property type="entry name" value="1-EPIMERASE, PUTATIVE (AFU_ORTHOLOGUE AFUA_3G13240)-RELATED"/>
    <property type="match status" value="1"/>
</dbReference>
<dbReference type="GO" id="GO:0004034">
    <property type="term" value="F:aldose 1-epimerase activity"/>
    <property type="evidence" value="ECO:0007669"/>
    <property type="project" value="TreeGrafter"/>
</dbReference>
<name>A0AAN6GBZ6_9BASI</name>
<evidence type="ECO:0000256" key="2">
    <source>
        <dbReference type="ARBA" id="ARBA00023235"/>
    </source>
</evidence>
<dbReference type="AlphaFoldDB" id="A0AAN6GBZ6"/>
<keyword evidence="2" id="KW-0413">Isomerase</keyword>
<comment type="similarity">
    <text evidence="1">Belongs to the aldose epimerase family.</text>
</comment>
<evidence type="ECO:0000256" key="1">
    <source>
        <dbReference type="ARBA" id="ARBA00006206"/>
    </source>
</evidence>
<dbReference type="InterPro" id="IPR014718">
    <property type="entry name" value="GH-type_carb-bd"/>
</dbReference>
<dbReference type="Gene3D" id="2.70.98.10">
    <property type="match status" value="1"/>
</dbReference>
<dbReference type="Pfam" id="PF01263">
    <property type="entry name" value="Aldose_epim"/>
    <property type="match status" value="1"/>
</dbReference>
<reference evidence="6" key="1">
    <citation type="journal article" date="2023" name="PhytoFront">
        <title>Draft Genome Resources of Seven Strains of Tilletia horrida, Causal Agent of Kernel Smut of Rice.</title>
        <authorList>
            <person name="Khanal S."/>
            <person name="Antony Babu S."/>
            <person name="Zhou X.G."/>
        </authorList>
    </citation>
    <scope>NUCLEOTIDE SEQUENCE</scope>
    <source>
        <strain evidence="6">TX3</strain>
    </source>
</reference>
<dbReference type="EMBL" id="JAPDMQ010000248">
    <property type="protein sequence ID" value="KAK0529267.1"/>
    <property type="molecule type" value="Genomic_DNA"/>
</dbReference>
<keyword evidence="5" id="KW-0732">Signal</keyword>
<dbReference type="GO" id="GO:0006006">
    <property type="term" value="P:glucose metabolic process"/>
    <property type="evidence" value="ECO:0007669"/>
    <property type="project" value="TreeGrafter"/>
</dbReference>
<dbReference type="PANTHER" id="PTHR10091">
    <property type="entry name" value="ALDOSE-1-EPIMERASE"/>
    <property type="match status" value="1"/>
</dbReference>
<dbReference type="SUPFAM" id="SSF74650">
    <property type="entry name" value="Galactose mutarotase-like"/>
    <property type="match status" value="1"/>
</dbReference>
<protein>
    <recommendedName>
        <fullName evidence="8">Aldose 1-epimerase</fullName>
    </recommendedName>
</protein>
<evidence type="ECO:0008006" key="8">
    <source>
        <dbReference type="Google" id="ProtNLM"/>
    </source>
</evidence>
<dbReference type="GO" id="GO:0033499">
    <property type="term" value="P:galactose catabolic process via UDP-galactose, Leloir pathway"/>
    <property type="evidence" value="ECO:0007669"/>
    <property type="project" value="TreeGrafter"/>
</dbReference>
<feature type="compositionally biased region" description="Gly residues" evidence="4">
    <location>
        <begin position="107"/>
        <end position="127"/>
    </location>
</feature>
<feature type="region of interest" description="Disordered" evidence="4">
    <location>
        <begin position="164"/>
        <end position="188"/>
    </location>
</feature>
<feature type="signal peptide" evidence="5">
    <location>
        <begin position="1"/>
        <end position="23"/>
    </location>
</feature>
<organism evidence="6 7">
    <name type="scientific">Tilletia horrida</name>
    <dbReference type="NCBI Taxonomy" id="155126"/>
    <lineage>
        <taxon>Eukaryota</taxon>
        <taxon>Fungi</taxon>
        <taxon>Dikarya</taxon>
        <taxon>Basidiomycota</taxon>
        <taxon>Ustilaginomycotina</taxon>
        <taxon>Exobasidiomycetes</taxon>
        <taxon>Tilletiales</taxon>
        <taxon>Tilletiaceae</taxon>
        <taxon>Tilletia</taxon>
    </lineage>
</organism>
<keyword evidence="3" id="KW-0119">Carbohydrate metabolism</keyword>
<dbReference type="InterPro" id="IPR008183">
    <property type="entry name" value="Aldose_1/G6P_1-epimerase"/>
</dbReference>
<feature type="region of interest" description="Disordered" evidence="4">
    <location>
        <begin position="106"/>
        <end position="135"/>
    </location>
</feature>
<feature type="chain" id="PRO_5042868402" description="Aldose 1-epimerase" evidence="5">
    <location>
        <begin position="24"/>
        <end position="598"/>
    </location>
</feature>
<proteinExistence type="inferred from homology"/>
<dbReference type="GO" id="GO:0030246">
    <property type="term" value="F:carbohydrate binding"/>
    <property type="evidence" value="ECO:0007669"/>
    <property type="project" value="InterPro"/>
</dbReference>
<dbReference type="InterPro" id="IPR047215">
    <property type="entry name" value="Galactose_mutarotase-like"/>
</dbReference>
<evidence type="ECO:0000256" key="5">
    <source>
        <dbReference type="SAM" id="SignalP"/>
    </source>
</evidence>
<evidence type="ECO:0000256" key="3">
    <source>
        <dbReference type="ARBA" id="ARBA00023277"/>
    </source>
</evidence>
<sequence length="598" mass="62740">MKRFVQALIVATVALANAGGASATPLLQPRQQDSTTLSVPTLTALPTSSATATATASSSASSSSSSTQSAPSTPGPSSTPGFVNNGTVGTYPCALPAELAASFGQGSTRGGAGGNGSLPVDGGGGNDPGAAANGTSASMSRVNQFFTGTLPTLSAITGYSSSASASPASATSTSTISTPSSSAAAPFPTSAGQAQQQVVYSVDTGFSSSAECSGALPPVYPYNSIRLRAPDDSIRATFLPYAATLSELWVKDQWGQWRDVVVGFDNKVSVSWKSIEKTAYSNALCLIDQTNYGTDTIHPDFGPVVGRYANRIKNGSFVMDGVQYNTTLNENGVDTLHGGNPGYDRSAFTVADIGASNVTFKLQDPAGNQGFPNAVDSQVIYSLNAGGTLSIRMNATASGRTPIMLSSHVYWQLEGYNATEGRTILDHVFHLPKADKYIETDSILIPTGPIPNVTGTAYDFLQPRTFRSLFNQTEGICGAGCQGWDSCFVMSEHERDEPVIELWSTKSGIKLSVTTDQPALQVYTCDGVSSPTKGSLPRKVAHGGDGTLDEIYENHSCVVLEAQDYIDAVNHPEWGRDVIYSPDRPYVWQADYSFSILS</sequence>
<accession>A0AAN6GBZ6</accession>
<evidence type="ECO:0000313" key="7">
    <source>
        <dbReference type="Proteomes" id="UP001176521"/>
    </source>
</evidence>
<feature type="region of interest" description="Disordered" evidence="4">
    <location>
        <begin position="53"/>
        <end position="83"/>
    </location>
</feature>